<protein>
    <submittedName>
        <fullName evidence="2">Biotin-dependent enzyme</fullName>
    </submittedName>
</protein>
<proteinExistence type="predicted"/>
<comment type="caution">
    <text evidence="2">The sequence shown here is derived from an EMBL/GenBank/DDBJ whole genome shotgun (WGS) entry which is preliminary data.</text>
</comment>
<dbReference type="Pfam" id="PF00364">
    <property type="entry name" value="Biotin_lipoyl"/>
    <property type="match status" value="1"/>
</dbReference>
<dbReference type="Proteomes" id="UP000295063">
    <property type="component" value="Unassembled WGS sequence"/>
</dbReference>
<dbReference type="SUPFAM" id="SSF51230">
    <property type="entry name" value="Single hybrid motif"/>
    <property type="match status" value="1"/>
</dbReference>
<organism evidence="2 3">
    <name type="scientific">Anaerospora hongkongensis</name>
    <dbReference type="NCBI Taxonomy" id="244830"/>
    <lineage>
        <taxon>Bacteria</taxon>
        <taxon>Bacillati</taxon>
        <taxon>Bacillota</taxon>
        <taxon>Negativicutes</taxon>
        <taxon>Selenomonadales</taxon>
        <taxon>Sporomusaceae</taxon>
        <taxon>Anaerospora</taxon>
    </lineage>
</organism>
<keyword evidence="3" id="KW-1185">Reference proteome</keyword>
<accession>A0A4R1PYD8</accession>
<dbReference type="AlphaFoldDB" id="A0A4R1PYD8"/>
<dbReference type="InterPro" id="IPR011053">
    <property type="entry name" value="Single_hybrid_motif"/>
</dbReference>
<dbReference type="OrthoDB" id="1683850at2"/>
<sequence length="102" mass="10630">MLPSKKNIVLLSLVLVLTVTAWVMASGRLIDHRSVLSGHVLSVVSPGAAVQEGTVLVVVGTLTGPIPAARATTDGVVKEVLVKPGDIIRQGDLVVRIESSQK</sequence>
<feature type="domain" description="Lipoyl-binding" evidence="1">
    <location>
        <begin position="41"/>
        <end position="97"/>
    </location>
</feature>
<evidence type="ECO:0000313" key="2">
    <source>
        <dbReference type="EMBL" id="TCL32963.1"/>
    </source>
</evidence>
<dbReference type="RefSeq" id="WP_132083219.1">
    <property type="nucleotide sequence ID" value="NZ_SLUI01000019.1"/>
</dbReference>
<gene>
    <name evidence="2" type="ORF">EV210_11938</name>
</gene>
<name>A0A4R1PYD8_9FIRM</name>
<reference evidence="2 3" key="1">
    <citation type="submission" date="2019-03" db="EMBL/GenBank/DDBJ databases">
        <title>Genomic Encyclopedia of Type Strains, Phase IV (KMG-IV): sequencing the most valuable type-strain genomes for metagenomic binning, comparative biology and taxonomic classification.</title>
        <authorList>
            <person name="Goeker M."/>
        </authorList>
    </citation>
    <scope>NUCLEOTIDE SEQUENCE [LARGE SCALE GENOMIC DNA]</scope>
    <source>
        <strain evidence="2 3">DSM 15969</strain>
    </source>
</reference>
<dbReference type="EMBL" id="SLUI01000019">
    <property type="protein sequence ID" value="TCL32963.1"/>
    <property type="molecule type" value="Genomic_DNA"/>
</dbReference>
<dbReference type="InterPro" id="IPR000089">
    <property type="entry name" value="Biotin_lipoyl"/>
</dbReference>
<evidence type="ECO:0000259" key="1">
    <source>
        <dbReference type="Pfam" id="PF00364"/>
    </source>
</evidence>
<evidence type="ECO:0000313" key="3">
    <source>
        <dbReference type="Proteomes" id="UP000295063"/>
    </source>
</evidence>
<dbReference type="Gene3D" id="2.40.50.100">
    <property type="match status" value="1"/>
</dbReference>